<dbReference type="RefSeq" id="XP_066075676.1">
    <property type="nucleotide sequence ID" value="XM_066219579.1"/>
</dbReference>
<evidence type="ECO:0000256" key="6">
    <source>
        <dbReference type="PIRSR" id="PIRSR037217-1"/>
    </source>
</evidence>
<dbReference type="Pfam" id="PF07687">
    <property type="entry name" value="M20_dimer"/>
    <property type="match status" value="1"/>
</dbReference>
<reference evidence="10 11" key="1">
    <citation type="submission" date="2024-01" db="EMBL/GenBank/DDBJ databases">
        <title>Comparative genomics of Cryptococcus and Kwoniella reveals pathogenesis evolution and contrasting modes of karyotype evolution via chromosome fusion or intercentromeric recombination.</title>
        <authorList>
            <person name="Coelho M.A."/>
            <person name="David-Palma M."/>
            <person name="Shea T."/>
            <person name="Bowers K."/>
            <person name="McGinley-Smith S."/>
            <person name="Mohammad A.W."/>
            <person name="Gnirke A."/>
            <person name="Yurkov A.M."/>
            <person name="Nowrousian M."/>
            <person name="Sun S."/>
            <person name="Cuomo C.A."/>
            <person name="Heitman J."/>
        </authorList>
    </citation>
    <scope>NUCLEOTIDE SEQUENCE [LARGE SCALE GENOMIC DNA]</scope>
    <source>
        <strain evidence="10 11">CBS 6074</strain>
    </source>
</reference>
<dbReference type="PANTHER" id="PTHR45962">
    <property type="entry name" value="N-FATTY-ACYL-AMINO ACID SYNTHASE/HYDROLASE PM20D1"/>
    <property type="match status" value="1"/>
</dbReference>
<evidence type="ECO:0000256" key="1">
    <source>
        <dbReference type="ARBA" id="ARBA00006247"/>
    </source>
</evidence>
<feature type="active site" description="Proton acceptor" evidence="6">
    <location>
        <position position="221"/>
    </location>
</feature>
<feature type="transmembrane region" description="Helical" evidence="8">
    <location>
        <begin position="25"/>
        <end position="43"/>
    </location>
</feature>
<evidence type="ECO:0000313" key="11">
    <source>
        <dbReference type="Proteomes" id="UP001355207"/>
    </source>
</evidence>
<keyword evidence="11" id="KW-1185">Reference proteome</keyword>
<feature type="binding site" evidence="7">
    <location>
        <position position="187"/>
    </location>
    <ligand>
        <name>Zn(2+)</name>
        <dbReference type="ChEBI" id="CHEBI:29105"/>
        <label>2</label>
    </ligand>
</feature>
<feature type="binding site" evidence="7">
    <location>
        <position position="144"/>
    </location>
    <ligand>
        <name>Zn(2+)</name>
        <dbReference type="ChEBI" id="CHEBI:29105"/>
        <label>2</label>
    </ligand>
</feature>
<dbReference type="SUPFAM" id="SSF55031">
    <property type="entry name" value="Bacterial exopeptidase dimerisation domain"/>
    <property type="match status" value="1"/>
</dbReference>
<keyword evidence="8" id="KW-1133">Transmembrane helix</keyword>
<dbReference type="Gene3D" id="3.40.630.10">
    <property type="entry name" value="Zn peptidases"/>
    <property type="match status" value="1"/>
</dbReference>
<dbReference type="PANTHER" id="PTHR45962:SF1">
    <property type="entry name" value="N-FATTY-ACYL-AMINO ACID SYNTHASE_HYDROLASE PM20D1"/>
    <property type="match status" value="1"/>
</dbReference>
<dbReference type="GO" id="GO:0016810">
    <property type="term" value="F:hydrolase activity, acting on carbon-nitrogen (but not peptide) bonds"/>
    <property type="evidence" value="ECO:0007669"/>
    <property type="project" value="UniProtKB-ARBA"/>
</dbReference>
<feature type="binding site" evidence="7">
    <location>
        <position position="187"/>
    </location>
    <ligand>
        <name>Zn(2+)</name>
        <dbReference type="ChEBI" id="CHEBI:29105"/>
        <label>1</label>
    </ligand>
</feature>
<feature type="active site" evidence="6">
    <location>
        <position position="146"/>
    </location>
</feature>
<evidence type="ECO:0000259" key="9">
    <source>
        <dbReference type="Pfam" id="PF07687"/>
    </source>
</evidence>
<dbReference type="GO" id="GO:0046872">
    <property type="term" value="F:metal ion binding"/>
    <property type="evidence" value="ECO:0007669"/>
    <property type="project" value="UniProtKB-KW"/>
</dbReference>
<keyword evidence="3 7" id="KW-0479">Metal-binding</keyword>
<dbReference type="PIRSF" id="PIRSF037217">
    <property type="entry name" value="Carboxypeptidase_S"/>
    <property type="match status" value="1"/>
</dbReference>
<sequence>MSEKQPINRTSNTQKNTSRQRDNNVRLCLGVTLFGAAIAYWLMKSDITSALGPKWDILSDKQYTLKAAERLSKAIQIDTRTFDGTPFDGSDPIYDNFYQFEKFLENQFPTIFKYLQHEMINTHSHLFTWKGSKPDLKPVVFMAHIDTVPILPDTISDWTFDPLSGKIAADVRSDTPGTWIWGRGASDCKNSLMGIFGSIEKLIDEGYKPERTILLINGHDEEIGGMRGDAQVAKLLEGRYGHDSVSLLVDEGFTGMTLEGDRFVAGLGMMEKGTMNVDINIHSEGGHSSVPHEHNSIGVMAAVIRDLEAIPFTQTLKPENPLAQYLDCLLEHNVTVPDQVKQGLAVKSKWPALTKWLIKDRVNRAFLSTTQAIDMIQGGIKYNALPEVVKTTINYRLAFDTTTSEVQKLIAKAVRPIAANYGYGFSSFEHEKDKNQSGRSLSLPHIKLAISDIEPILESAPPTPSDSLAFALIGGTCKSMYGDDTVIAPTGMFANTDTRYMWNLTRHIFRFNPSLLTHNAGVHTTDERISLEAHLNTTRFYYTLMHNLQGWQAD</sequence>
<dbReference type="GO" id="GO:0000328">
    <property type="term" value="C:fungal-type vacuole lumen"/>
    <property type="evidence" value="ECO:0007669"/>
    <property type="project" value="TreeGrafter"/>
</dbReference>
<dbReference type="FunFam" id="1.10.150.900:FF:000003">
    <property type="entry name" value="N-fatty-acyl-amino acid synthase/hydrolase PM20D1"/>
    <property type="match status" value="1"/>
</dbReference>
<dbReference type="GO" id="GO:0004181">
    <property type="term" value="F:metallocarboxypeptidase activity"/>
    <property type="evidence" value="ECO:0007669"/>
    <property type="project" value="InterPro"/>
</dbReference>
<dbReference type="Gene3D" id="3.30.70.360">
    <property type="match status" value="1"/>
</dbReference>
<feature type="binding site" evidence="7">
    <location>
        <position position="222"/>
    </location>
    <ligand>
        <name>Zn(2+)</name>
        <dbReference type="ChEBI" id="CHEBI:29105"/>
        <label>1</label>
    </ligand>
</feature>
<keyword evidence="4" id="KW-0378">Hydrolase</keyword>
<gene>
    <name evidence="10" type="ORF">L201_003828</name>
</gene>
<accession>A0AAX4JVQ2</accession>
<dbReference type="InterPro" id="IPR047177">
    <property type="entry name" value="Pept_M20A"/>
</dbReference>
<keyword evidence="8" id="KW-0472">Membrane</keyword>
<dbReference type="Gene3D" id="1.10.150.900">
    <property type="match status" value="1"/>
</dbReference>
<keyword evidence="8" id="KW-0812">Transmembrane</keyword>
<dbReference type="GeneID" id="91094498"/>
<evidence type="ECO:0000256" key="2">
    <source>
        <dbReference type="ARBA" id="ARBA00022670"/>
    </source>
</evidence>
<dbReference type="AlphaFoldDB" id="A0AAX4JVQ2"/>
<proteinExistence type="inferred from homology"/>
<feature type="binding site" evidence="7">
    <location>
        <position position="523"/>
    </location>
    <ligand>
        <name>Zn(2+)</name>
        <dbReference type="ChEBI" id="CHEBI:29105"/>
        <label>1</label>
    </ligand>
</feature>
<evidence type="ECO:0000256" key="3">
    <source>
        <dbReference type="ARBA" id="ARBA00022723"/>
    </source>
</evidence>
<dbReference type="GO" id="GO:0005576">
    <property type="term" value="C:extracellular region"/>
    <property type="evidence" value="ECO:0007669"/>
    <property type="project" value="UniProtKB-ARBA"/>
</dbReference>
<organism evidence="10 11">
    <name type="scientific">Kwoniella dendrophila CBS 6074</name>
    <dbReference type="NCBI Taxonomy" id="1295534"/>
    <lineage>
        <taxon>Eukaryota</taxon>
        <taxon>Fungi</taxon>
        <taxon>Dikarya</taxon>
        <taxon>Basidiomycota</taxon>
        <taxon>Agaricomycotina</taxon>
        <taxon>Tremellomycetes</taxon>
        <taxon>Tremellales</taxon>
        <taxon>Cryptococcaceae</taxon>
        <taxon>Kwoniella</taxon>
    </lineage>
</organism>
<feature type="binding site" evidence="7">
    <location>
        <position position="250"/>
    </location>
    <ligand>
        <name>Zn(2+)</name>
        <dbReference type="ChEBI" id="CHEBI:29105"/>
        <label>2</label>
    </ligand>
</feature>
<dbReference type="GO" id="GO:0006520">
    <property type="term" value="P:amino acid metabolic process"/>
    <property type="evidence" value="ECO:0007669"/>
    <property type="project" value="UniProtKB-ARBA"/>
</dbReference>
<dbReference type="GO" id="GO:0043605">
    <property type="term" value="P:amide catabolic process"/>
    <property type="evidence" value="ECO:0007669"/>
    <property type="project" value="UniProtKB-ARBA"/>
</dbReference>
<evidence type="ECO:0000256" key="7">
    <source>
        <dbReference type="PIRSR" id="PIRSR037217-2"/>
    </source>
</evidence>
<keyword evidence="5 7" id="KW-0862">Zinc</keyword>
<dbReference type="EMBL" id="CP144101">
    <property type="protein sequence ID" value="WWC88913.1"/>
    <property type="molecule type" value="Genomic_DNA"/>
</dbReference>
<evidence type="ECO:0000256" key="4">
    <source>
        <dbReference type="ARBA" id="ARBA00022801"/>
    </source>
</evidence>
<dbReference type="GO" id="GO:0043604">
    <property type="term" value="P:amide biosynthetic process"/>
    <property type="evidence" value="ECO:0007669"/>
    <property type="project" value="UniProtKB-ARBA"/>
</dbReference>
<protein>
    <recommendedName>
        <fullName evidence="9">Peptidase M20 dimerisation domain-containing protein</fullName>
    </recommendedName>
</protein>
<dbReference type="GO" id="GO:0006629">
    <property type="term" value="P:lipid metabolic process"/>
    <property type="evidence" value="ECO:0007669"/>
    <property type="project" value="UniProtKB-ARBA"/>
</dbReference>
<dbReference type="CDD" id="cd05674">
    <property type="entry name" value="M20_yscS"/>
    <property type="match status" value="1"/>
</dbReference>
<dbReference type="GO" id="GO:0051603">
    <property type="term" value="P:proteolysis involved in protein catabolic process"/>
    <property type="evidence" value="ECO:0007669"/>
    <property type="project" value="TreeGrafter"/>
</dbReference>
<dbReference type="FunFam" id="3.40.630.10:FF:000027">
    <property type="entry name" value="N-fatty-acyl-amino acid synthase/hydrolase PM20D1"/>
    <property type="match status" value="1"/>
</dbReference>
<evidence type="ECO:0000256" key="8">
    <source>
        <dbReference type="SAM" id="Phobius"/>
    </source>
</evidence>
<dbReference type="InterPro" id="IPR011650">
    <property type="entry name" value="Peptidase_M20_dimer"/>
</dbReference>
<keyword evidence="2" id="KW-0645">Protease</keyword>
<feature type="domain" description="Peptidase M20 dimerisation" evidence="9">
    <location>
        <begin position="271"/>
        <end position="421"/>
    </location>
</feature>
<dbReference type="SUPFAM" id="SSF53187">
    <property type="entry name" value="Zn-dependent exopeptidases"/>
    <property type="match status" value="1"/>
</dbReference>
<dbReference type="Proteomes" id="UP001355207">
    <property type="component" value="Chromosome 4"/>
</dbReference>
<name>A0AAX4JVQ2_9TREE</name>
<dbReference type="InterPro" id="IPR036264">
    <property type="entry name" value="Bact_exopeptidase_dim_dom"/>
</dbReference>
<evidence type="ECO:0000256" key="5">
    <source>
        <dbReference type="ARBA" id="ARBA00022833"/>
    </source>
</evidence>
<evidence type="ECO:0000313" key="10">
    <source>
        <dbReference type="EMBL" id="WWC88913.1"/>
    </source>
</evidence>
<dbReference type="GO" id="GO:1990845">
    <property type="term" value="P:adaptive thermogenesis"/>
    <property type="evidence" value="ECO:0007669"/>
    <property type="project" value="UniProtKB-ARBA"/>
</dbReference>
<dbReference type="Pfam" id="PF01546">
    <property type="entry name" value="Peptidase_M20"/>
    <property type="match status" value="1"/>
</dbReference>
<dbReference type="InterPro" id="IPR017141">
    <property type="entry name" value="Pept_M20_carboxypep"/>
</dbReference>
<dbReference type="InterPro" id="IPR002933">
    <property type="entry name" value="Peptidase_M20"/>
</dbReference>
<comment type="similarity">
    <text evidence="1">Belongs to the peptidase M20A family.</text>
</comment>